<name>Q7UMQ6_RHOBA</name>
<keyword evidence="1" id="KW-0676">Redox-active center</keyword>
<keyword evidence="5" id="KW-1185">Reference proteome</keyword>
<dbReference type="Pfam" id="PF00578">
    <property type="entry name" value="AhpC-TSA"/>
    <property type="match status" value="1"/>
</dbReference>
<evidence type="ECO:0000313" key="4">
    <source>
        <dbReference type="EMBL" id="CAD75860.1"/>
    </source>
</evidence>
<reference evidence="4 5" key="1">
    <citation type="journal article" date="2003" name="Proc. Natl. Acad. Sci. U.S.A.">
        <title>Complete genome sequence of the marine planctomycete Pirellula sp. strain 1.</title>
        <authorList>
            <person name="Gloeckner F.O."/>
            <person name="Kube M."/>
            <person name="Bauer M."/>
            <person name="Teeling H."/>
            <person name="Lombardot T."/>
            <person name="Ludwig W."/>
            <person name="Gade D."/>
            <person name="Beck A."/>
            <person name="Borzym K."/>
            <person name="Heitmann K."/>
            <person name="Rabus R."/>
            <person name="Schlesner H."/>
            <person name="Amann R."/>
            <person name="Reinhardt R."/>
        </authorList>
    </citation>
    <scope>NUCLEOTIDE SEQUENCE [LARGE SCALE GENOMIC DNA]</scope>
    <source>
        <strain evidence="5">DSM 10527 / NCIMB 13988 / SH1</strain>
    </source>
</reference>
<dbReference type="InterPro" id="IPR013766">
    <property type="entry name" value="Thioredoxin_domain"/>
</dbReference>
<dbReference type="Proteomes" id="UP000001025">
    <property type="component" value="Chromosome"/>
</dbReference>
<dbReference type="EnsemblBacteria" id="CAD75860">
    <property type="protein sequence ID" value="CAD75860"/>
    <property type="gene ID" value="RB8674"/>
</dbReference>
<dbReference type="Gene3D" id="3.40.30.10">
    <property type="entry name" value="Glutaredoxin"/>
    <property type="match status" value="1"/>
</dbReference>
<dbReference type="GO" id="GO:0016491">
    <property type="term" value="F:oxidoreductase activity"/>
    <property type="evidence" value="ECO:0007669"/>
    <property type="project" value="InterPro"/>
</dbReference>
<dbReference type="AlphaFoldDB" id="Q7UMQ6"/>
<evidence type="ECO:0000256" key="1">
    <source>
        <dbReference type="ARBA" id="ARBA00023284"/>
    </source>
</evidence>
<dbReference type="PANTHER" id="PTHR43601:SF3">
    <property type="entry name" value="THIOREDOXIN, MITOCHONDRIAL"/>
    <property type="match status" value="1"/>
</dbReference>
<organism evidence="4 5">
    <name type="scientific">Rhodopirellula baltica (strain DSM 10527 / NCIMB 13988 / SH1)</name>
    <dbReference type="NCBI Taxonomy" id="243090"/>
    <lineage>
        <taxon>Bacteria</taxon>
        <taxon>Pseudomonadati</taxon>
        <taxon>Planctomycetota</taxon>
        <taxon>Planctomycetia</taxon>
        <taxon>Pirellulales</taxon>
        <taxon>Pirellulaceae</taxon>
        <taxon>Rhodopirellula</taxon>
    </lineage>
</organism>
<accession>Q7UMQ6</accession>
<dbReference type="EMBL" id="BX294148">
    <property type="protein sequence ID" value="CAD75860.1"/>
    <property type="molecule type" value="Genomic_DNA"/>
</dbReference>
<dbReference type="PROSITE" id="PS51352">
    <property type="entry name" value="THIOREDOXIN_2"/>
    <property type="match status" value="1"/>
</dbReference>
<dbReference type="eggNOG" id="COG0526">
    <property type="taxonomic scope" value="Bacteria"/>
</dbReference>
<evidence type="ECO:0000256" key="2">
    <source>
        <dbReference type="SAM" id="MobiDB-lite"/>
    </source>
</evidence>
<dbReference type="KEGG" id="rba:RB8674"/>
<dbReference type="PATRIC" id="fig|243090.15.peg.4163"/>
<dbReference type="InterPro" id="IPR017937">
    <property type="entry name" value="Thioredoxin_CS"/>
</dbReference>
<dbReference type="OrthoDB" id="252709at2"/>
<dbReference type="GO" id="GO:0006950">
    <property type="term" value="P:response to stress"/>
    <property type="evidence" value="ECO:0007669"/>
    <property type="project" value="UniProtKB-ARBA"/>
</dbReference>
<dbReference type="HOGENOM" id="CLU_430743_0_0_0"/>
<dbReference type="InterPro" id="IPR000866">
    <property type="entry name" value="AhpC/TSA"/>
</dbReference>
<protein>
    <submittedName>
        <fullName evidence="4">Probable thioredoxin</fullName>
    </submittedName>
</protein>
<sequence length="658" mass="71730">MCKSIRRICLAAMSKHNRFPASWSVRGFVLGGGSLVLSTMLATTSSAAPPSAAAALGLKPVQDGVEYEQVEPGDVEKCEVRDIERDDWSGWEVSGADGTLLRRFADTNGDKKVDLWCYFQYGVEVYRDVDANFNGKADQYRWMGTGGTRWGIDENEDGQIDSWKMISAEETTRELVQSLANADGNRFVTLLASPKELQSAGLTGDRLESLIKKASRAASNFKKFAATQKAIGPKSQWIQFAAATPGIVPADDIGVKKDVMAYENAVAMYETSGQSGQMLVGTVIRINDAWKLVDLPVLAETGEPIAQSNGNFFTPGGSSTAGAGVSSAGNSKTQELVGALEAVDSQMVGEGDPKALAKLNERRADIVEKLIAAAETPAERDTWTRQLVDTVSVATQSGTYPGGLKRLKDLAASMQSSKGGASEAMRAYTEYQLIGTEYIARQTEDADFAENQVWWLEQLTEFADRYPQAPETAAAKLQLALSKEFEDKETEALRFYKEVAKDFRGTEAAERAAGAVRRLESEGKEVDLEGRTVQGKAFRLSALRGRPVVLHYWATWCEPCKNDMKLLRGLQARYQRAGLQIVGVNIDNQLEQASEFLKTNALPWVHLHEDGGLEGSPLAKQFGVQTLPTTMLIDSKGRVVDHNIGAAELDDAIEKLLK</sequence>
<dbReference type="InterPro" id="IPR011990">
    <property type="entry name" value="TPR-like_helical_dom_sf"/>
</dbReference>
<dbReference type="STRING" id="243090.RB8674"/>
<dbReference type="GO" id="GO:0016209">
    <property type="term" value="F:antioxidant activity"/>
    <property type="evidence" value="ECO:0007669"/>
    <property type="project" value="InterPro"/>
</dbReference>
<dbReference type="CDD" id="cd02966">
    <property type="entry name" value="TlpA_like_family"/>
    <property type="match status" value="1"/>
</dbReference>
<feature type="domain" description="Thioredoxin" evidence="3">
    <location>
        <begin position="519"/>
        <end position="658"/>
    </location>
</feature>
<dbReference type="Gene3D" id="1.25.40.10">
    <property type="entry name" value="Tetratricopeptide repeat domain"/>
    <property type="match status" value="1"/>
</dbReference>
<dbReference type="InterPro" id="IPR036249">
    <property type="entry name" value="Thioredoxin-like_sf"/>
</dbReference>
<dbReference type="InParanoid" id="Q7UMQ6"/>
<feature type="compositionally biased region" description="Low complexity" evidence="2">
    <location>
        <begin position="316"/>
        <end position="328"/>
    </location>
</feature>
<gene>
    <name evidence="4" type="ordered locus">RB8674</name>
</gene>
<feature type="region of interest" description="Disordered" evidence="2">
    <location>
        <begin position="309"/>
        <end position="328"/>
    </location>
</feature>
<evidence type="ECO:0000313" key="5">
    <source>
        <dbReference type="Proteomes" id="UP000001025"/>
    </source>
</evidence>
<evidence type="ECO:0000259" key="3">
    <source>
        <dbReference type="PROSITE" id="PS51352"/>
    </source>
</evidence>
<dbReference type="GO" id="GO:0045454">
    <property type="term" value="P:cell redox homeostasis"/>
    <property type="evidence" value="ECO:0000318"/>
    <property type="project" value="GO_Central"/>
</dbReference>
<proteinExistence type="predicted"/>
<dbReference type="SUPFAM" id="SSF52833">
    <property type="entry name" value="Thioredoxin-like"/>
    <property type="match status" value="1"/>
</dbReference>
<dbReference type="PROSITE" id="PS00194">
    <property type="entry name" value="THIOREDOXIN_1"/>
    <property type="match status" value="1"/>
</dbReference>
<dbReference type="PANTHER" id="PTHR43601">
    <property type="entry name" value="THIOREDOXIN, MITOCHONDRIAL"/>
    <property type="match status" value="1"/>
</dbReference>